<keyword evidence="2" id="KW-1185">Reference proteome</keyword>
<organism evidence="1 2">
    <name type="scientific">Glomus cerebriforme</name>
    <dbReference type="NCBI Taxonomy" id="658196"/>
    <lineage>
        <taxon>Eukaryota</taxon>
        <taxon>Fungi</taxon>
        <taxon>Fungi incertae sedis</taxon>
        <taxon>Mucoromycota</taxon>
        <taxon>Glomeromycotina</taxon>
        <taxon>Glomeromycetes</taxon>
        <taxon>Glomerales</taxon>
        <taxon>Glomeraceae</taxon>
        <taxon>Glomus</taxon>
    </lineage>
</organism>
<dbReference type="AlphaFoldDB" id="A0A397T7B5"/>
<name>A0A397T7B5_9GLOM</name>
<dbReference type="EMBL" id="QKYT01000098">
    <property type="protein sequence ID" value="RIA93732.1"/>
    <property type="molecule type" value="Genomic_DNA"/>
</dbReference>
<gene>
    <name evidence="1" type="ORF">C1645_803903</name>
</gene>
<dbReference type="OrthoDB" id="2348264at2759"/>
<evidence type="ECO:0000313" key="1">
    <source>
        <dbReference type="EMBL" id="RIA93732.1"/>
    </source>
</evidence>
<accession>A0A397T7B5</accession>
<evidence type="ECO:0000313" key="2">
    <source>
        <dbReference type="Proteomes" id="UP000265703"/>
    </source>
</evidence>
<protein>
    <submittedName>
        <fullName evidence="1">Uncharacterized protein</fullName>
    </submittedName>
</protein>
<sequence>MNSTMTSAKSSSESSSYDESPFFARSRASSFSVNNSSLPTSSHSNSPIFFNQNFNNSRLVLSSHFDDEEELETPINIYHENRGRLEEDKKARTELDTDILNDDLYCPVQQQEINNNPTSRGLNIGRFASFFPRFSFSNNNNNNNNNNYNEVIESDTLGYYHNDMFDNNNNMFGTFDGLYGLNGVNSVACK</sequence>
<reference evidence="1 2" key="1">
    <citation type="submission" date="2018-06" db="EMBL/GenBank/DDBJ databases">
        <title>Comparative genomics reveals the genomic features of Rhizophagus irregularis, R. cerebriforme, R. diaphanum and Gigaspora rosea, and their symbiotic lifestyle signature.</title>
        <authorList>
            <person name="Morin E."/>
            <person name="San Clemente H."/>
            <person name="Chen E.C.H."/>
            <person name="De La Providencia I."/>
            <person name="Hainaut M."/>
            <person name="Kuo A."/>
            <person name="Kohler A."/>
            <person name="Murat C."/>
            <person name="Tang N."/>
            <person name="Roy S."/>
            <person name="Loubradou J."/>
            <person name="Henrissat B."/>
            <person name="Grigoriev I.V."/>
            <person name="Corradi N."/>
            <person name="Roux C."/>
            <person name="Martin F.M."/>
        </authorList>
    </citation>
    <scope>NUCLEOTIDE SEQUENCE [LARGE SCALE GENOMIC DNA]</scope>
    <source>
        <strain evidence="1 2">DAOM 227022</strain>
    </source>
</reference>
<dbReference type="Proteomes" id="UP000265703">
    <property type="component" value="Unassembled WGS sequence"/>
</dbReference>
<proteinExistence type="predicted"/>
<comment type="caution">
    <text evidence="1">The sequence shown here is derived from an EMBL/GenBank/DDBJ whole genome shotgun (WGS) entry which is preliminary data.</text>
</comment>